<evidence type="ECO:0000256" key="8">
    <source>
        <dbReference type="SAM" id="Phobius"/>
    </source>
</evidence>
<feature type="transmembrane region" description="Helical" evidence="8">
    <location>
        <begin position="214"/>
        <end position="233"/>
    </location>
</feature>
<feature type="transmembrane region" description="Helical" evidence="8">
    <location>
        <begin position="158"/>
        <end position="177"/>
    </location>
</feature>
<feature type="transmembrane region" description="Helical" evidence="8">
    <location>
        <begin position="134"/>
        <end position="152"/>
    </location>
</feature>
<evidence type="ECO:0000256" key="5">
    <source>
        <dbReference type="ARBA" id="ARBA00022989"/>
    </source>
</evidence>
<dbReference type="InterPro" id="IPR000715">
    <property type="entry name" value="Glycosyl_transferase_4"/>
</dbReference>
<keyword evidence="4 8" id="KW-0812">Transmembrane</keyword>
<evidence type="ECO:0000256" key="6">
    <source>
        <dbReference type="ARBA" id="ARBA00023136"/>
    </source>
</evidence>
<feature type="transmembrane region" description="Helical" evidence="8">
    <location>
        <begin position="110"/>
        <end position="127"/>
    </location>
</feature>
<evidence type="ECO:0000256" key="7">
    <source>
        <dbReference type="PIRSR" id="PIRSR600715-1"/>
    </source>
</evidence>
<dbReference type="GO" id="GO:0044038">
    <property type="term" value="P:cell wall macromolecule biosynthetic process"/>
    <property type="evidence" value="ECO:0007669"/>
    <property type="project" value="TreeGrafter"/>
</dbReference>
<keyword evidence="2" id="KW-1003">Cell membrane</keyword>
<feature type="transmembrane region" description="Helical" evidence="8">
    <location>
        <begin position="184"/>
        <end position="202"/>
    </location>
</feature>
<name>A0A1H9R1R8_FLAFI</name>
<feature type="transmembrane region" description="Helical" evidence="8">
    <location>
        <begin position="254"/>
        <end position="279"/>
    </location>
</feature>
<dbReference type="OrthoDB" id="9783652at2"/>
<reference evidence="10" key="1">
    <citation type="submission" date="2016-10" db="EMBL/GenBank/DDBJ databases">
        <authorList>
            <person name="Varghese N."/>
            <person name="Submissions S."/>
        </authorList>
    </citation>
    <scope>NUCLEOTIDE SEQUENCE [LARGE SCALE GENOMIC DNA]</scope>
    <source>
        <strain evidence="10">DSM 15719</strain>
    </source>
</reference>
<feature type="binding site" evidence="7">
    <location>
        <position position="129"/>
    </location>
    <ligand>
        <name>Mg(2+)</name>
        <dbReference type="ChEBI" id="CHEBI:18420"/>
    </ligand>
</feature>
<dbReference type="Pfam" id="PF00953">
    <property type="entry name" value="Glycos_transf_4"/>
    <property type="match status" value="1"/>
</dbReference>
<dbReference type="AlphaFoldDB" id="A0A1H9R1R8"/>
<keyword evidence="7" id="KW-0460">Magnesium</keyword>
<keyword evidence="6 8" id="KW-0472">Membrane</keyword>
<accession>A0A1H9R1R8</accession>
<dbReference type="EMBL" id="FOFZ01000018">
    <property type="protein sequence ID" value="SER65999.1"/>
    <property type="molecule type" value="Genomic_DNA"/>
</dbReference>
<keyword evidence="3 9" id="KW-0808">Transferase</keyword>
<evidence type="ECO:0000256" key="2">
    <source>
        <dbReference type="ARBA" id="ARBA00022475"/>
    </source>
</evidence>
<feature type="transmembrane region" description="Helical" evidence="8">
    <location>
        <begin position="285"/>
        <end position="308"/>
    </location>
</feature>
<keyword evidence="7" id="KW-0479">Metal-binding</keyword>
<organism evidence="9 10">
    <name type="scientific">Flavobacterium frigoris</name>
    <dbReference type="NCBI Taxonomy" id="229204"/>
    <lineage>
        <taxon>Bacteria</taxon>
        <taxon>Pseudomonadati</taxon>
        <taxon>Bacteroidota</taxon>
        <taxon>Flavobacteriia</taxon>
        <taxon>Flavobacteriales</taxon>
        <taxon>Flavobacteriaceae</taxon>
        <taxon>Flavobacterium</taxon>
    </lineage>
</organism>
<dbReference type="GO" id="GO:0009103">
    <property type="term" value="P:lipopolysaccharide biosynthetic process"/>
    <property type="evidence" value="ECO:0007669"/>
    <property type="project" value="TreeGrafter"/>
</dbReference>
<feature type="transmembrane region" description="Helical" evidence="8">
    <location>
        <begin position="45"/>
        <end position="75"/>
    </location>
</feature>
<sequence>MIYIALFFLLIGIELIYFKIADKYNIIDKPNSRSSHTSITLRGGGIIFPIAILIAFFLGDISWELTLAVVLVGLVSFIDDIKPLSQLPRFASHVIAVGLVFYNLNLYSEALWLLPIVFVLLIGWVNAFNFMDGINGITVLYALTAIITFAYLPLNEASLPVLITMALSCVVFGLFNVRKKAKTFAGDVGSISMALFLGYFMIKSIIDSGQLGYILFFSVYGIDAIITIINRLLKKENIFQPHRSHLYQYLANEMGYSHVAVSISYAILQLGINIIIIYVDTKGSLSLYFAGGFLVLMTLVYLAVRVFIVRQLSLKESRA</sequence>
<evidence type="ECO:0000313" key="10">
    <source>
        <dbReference type="Proteomes" id="UP000183658"/>
    </source>
</evidence>
<feature type="binding site" evidence="7">
    <location>
        <position position="187"/>
    </location>
    <ligand>
        <name>Mg(2+)</name>
        <dbReference type="ChEBI" id="CHEBI:18420"/>
    </ligand>
</feature>
<dbReference type="PANTHER" id="PTHR22926">
    <property type="entry name" value="PHOSPHO-N-ACETYLMURAMOYL-PENTAPEPTIDE-TRANSFERASE"/>
    <property type="match status" value="1"/>
</dbReference>
<evidence type="ECO:0000256" key="4">
    <source>
        <dbReference type="ARBA" id="ARBA00022692"/>
    </source>
</evidence>
<dbReference type="GO" id="GO:0016780">
    <property type="term" value="F:phosphotransferase activity, for other substituted phosphate groups"/>
    <property type="evidence" value="ECO:0007669"/>
    <property type="project" value="InterPro"/>
</dbReference>
<gene>
    <name evidence="9" type="ORF">SAMN05444355_11857</name>
</gene>
<protein>
    <submittedName>
        <fullName evidence="9">UDP-N-acetylmuramyl pentapeptide phosphotransferase/UDP-N-acetylglucosamine-1-phosphate transferase</fullName>
    </submittedName>
</protein>
<evidence type="ECO:0000256" key="3">
    <source>
        <dbReference type="ARBA" id="ARBA00022679"/>
    </source>
</evidence>
<keyword evidence="5 8" id="KW-1133">Transmembrane helix</keyword>
<comment type="cofactor">
    <cofactor evidence="7">
        <name>Mg(2+)</name>
        <dbReference type="ChEBI" id="CHEBI:18420"/>
    </cofactor>
</comment>
<dbReference type="RefSeq" id="WP_074724536.1">
    <property type="nucleotide sequence ID" value="NZ_CBCRVS010000006.1"/>
</dbReference>
<dbReference type="GO" id="GO:0046872">
    <property type="term" value="F:metal ion binding"/>
    <property type="evidence" value="ECO:0007669"/>
    <property type="project" value="UniProtKB-KW"/>
</dbReference>
<dbReference type="GO" id="GO:0071555">
    <property type="term" value="P:cell wall organization"/>
    <property type="evidence" value="ECO:0007669"/>
    <property type="project" value="TreeGrafter"/>
</dbReference>
<keyword evidence="10" id="KW-1185">Reference proteome</keyword>
<dbReference type="PANTHER" id="PTHR22926:SF3">
    <property type="entry name" value="UNDECAPRENYL-PHOSPHATE ALPHA-N-ACETYLGLUCOSAMINYL 1-PHOSPHATE TRANSFERASE"/>
    <property type="match status" value="1"/>
</dbReference>
<evidence type="ECO:0000256" key="1">
    <source>
        <dbReference type="ARBA" id="ARBA00004651"/>
    </source>
</evidence>
<dbReference type="Proteomes" id="UP000183658">
    <property type="component" value="Unassembled WGS sequence"/>
</dbReference>
<proteinExistence type="predicted"/>
<comment type="subcellular location">
    <subcellularLocation>
        <location evidence="1">Cell membrane</location>
        <topology evidence="1">Multi-pass membrane protein</topology>
    </subcellularLocation>
</comment>
<evidence type="ECO:0000313" key="9">
    <source>
        <dbReference type="EMBL" id="SER65999.1"/>
    </source>
</evidence>
<dbReference type="GO" id="GO:0005886">
    <property type="term" value="C:plasma membrane"/>
    <property type="evidence" value="ECO:0007669"/>
    <property type="project" value="UniProtKB-SubCell"/>
</dbReference>